<gene>
    <name evidence="1" type="ORF">MRB53_018315</name>
</gene>
<evidence type="ECO:0000313" key="1">
    <source>
        <dbReference type="EMBL" id="KAJ8641621.1"/>
    </source>
</evidence>
<comment type="caution">
    <text evidence="1">The sequence shown here is derived from an EMBL/GenBank/DDBJ whole genome shotgun (WGS) entry which is preliminary data.</text>
</comment>
<name>A0ACC2M747_PERAE</name>
<proteinExistence type="predicted"/>
<keyword evidence="2" id="KW-1185">Reference proteome</keyword>
<dbReference type="EMBL" id="CM056813">
    <property type="protein sequence ID" value="KAJ8641621.1"/>
    <property type="molecule type" value="Genomic_DNA"/>
</dbReference>
<evidence type="ECO:0000313" key="2">
    <source>
        <dbReference type="Proteomes" id="UP001234297"/>
    </source>
</evidence>
<reference evidence="1 2" key="1">
    <citation type="journal article" date="2022" name="Hortic Res">
        <title>A haplotype resolved chromosomal level avocado genome allows analysis of novel avocado genes.</title>
        <authorList>
            <person name="Nath O."/>
            <person name="Fletcher S.J."/>
            <person name="Hayward A."/>
            <person name="Shaw L.M."/>
            <person name="Masouleh A.K."/>
            <person name="Furtado A."/>
            <person name="Henry R.J."/>
            <person name="Mitter N."/>
        </authorList>
    </citation>
    <scope>NUCLEOTIDE SEQUENCE [LARGE SCALE GENOMIC DNA]</scope>
    <source>
        <strain evidence="2">cv. Hass</strain>
    </source>
</reference>
<sequence length="117" mass="13057">MKPNMSLFVQGSKSFVSLQLFCARLVLSIWATIHLMREKLLQHEPSSESNLTKDPALLISVDSFVQKGGLMDWSFSGDKGRICGNIVRRNKGSDSGFRDLGIVIEYGSKPNPETFHI</sequence>
<organism evidence="1 2">
    <name type="scientific">Persea americana</name>
    <name type="common">Avocado</name>
    <dbReference type="NCBI Taxonomy" id="3435"/>
    <lineage>
        <taxon>Eukaryota</taxon>
        <taxon>Viridiplantae</taxon>
        <taxon>Streptophyta</taxon>
        <taxon>Embryophyta</taxon>
        <taxon>Tracheophyta</taxon>
        <taxon>Spermatophyta</taxon>
        <taxon>Magnoliopsida</taxon>
        <taxon>Magnoliidae</taxon>
        <taxon>Laurales</taxon>
        <taxon>Lauraceae</taxon>
        <taxon>Persea</taxon>
    </lineage>
</organism>
<accession>A0ACC2M747</accession>
<protein>
    <submittedName>
        <fullName evidence="1">Uncharacterized protein</fullName>
    </submittedName>
</protein>
<dbReference type="Proteomes" id="UP001234297">
    <property type="component" value="Chromosome 5"/>
</dbReference>